<feature type="domain" description="Glutamyl/glutaminyl-tRNA synthetase class Ib anti-codon binding" evidence="11">
    <location>
        <begin position="306"/>
        <end position="402"/>
    </location>
</feature>
<gene>
    <name evidence="13" type="ORF">D9Q98_004074</name>
</gene>
<dbReference type="InterPro" id="IPR004514">
    <property type="entry name" value="Gln-tRNA-synth"/>
</dbReference>
<dbReference type="GO" id="GO:0005524">
    <property type="term" value="F:ATP binding"/>
    <property type="evidence" value="ECO:0007669"/>
    <property type="project" value="UniProtKB-KW"/>
</dbReference>
<dbReference type="GO" id="GO:0009791">
    <property type="term" value="P:post-embryonic development"/>
    <property type="evidence" value="ECO:0007669"/>
    <property type="project" value="UniProtKB-ARBA"/>
</dbReference>
<evidence type="ECO:0000259" key="12">
    <source>
        <dbReference type="Pfam" id="PF20974"/>
    </source>
</evidence>
<comment type="catalytic activity">
    <reaction evidence="8">
        <text>tRNA(Gln) + L-glutamine + ATP = L-glutaminyl-tRNA(Gln) + AMP + diphosphate</text>
        <dbReference type="Rhea" id="RHEA:20121"/>
        <dbReference type="Rhea" id="RHEA-COMP:9662"/>
        <dbReference type="Rhea" id="RHEA-COMP:9681"/>
        <dbReference type="ChEBI" id="CHEBI:30616"/>
        <dbReference type="ChEBI" id="CHEBI:33019"/>
        <dbReference type="ChEBI" id="CHEBI:58359"/>
        <dbReference type="ChEBI" id="CHEBI:78442"/>
        <dbReference type="ChEBI" id="CHEBI:78521"/>
        <dbReference type="ChEBI" id="CHEBI:456215"/>
        <dbReference type="EC" id="6.1.1.18"/>
    </reaction>
</comment>
<evidence type="ECO:0000256" key="5">
    <source>
        <dbReference type="ARBA" id="ARBA00022840"/>
    </source>
</evidence>
<keyword evidence="6 9" id="KW-0648">Protein biosynthesis</keyword>
<dbReference type="InterPro" id="IPR020059">
    <property type="entry name" value="Glu/Gln-tRNA-synth_Ib_codon-bd"/>
</dbReference>
<evidence type="ECO:0000256" key="4">
    <source>
        <dbReference type="ARBA" id="ARBA00022741"/>
    </source>
</evidence>
<dbReference type="Pfam" id="PF00749">
    <property type="entry name" value="tRNA-synt_1c"/>
    <property type="match status" value="1"/>
</dbReference>
<dbReference type="GO" id="GO:0048608">
    <property type="term" value="P:reproductive structure development"/>
    <property type="evidence" value="ECO:0007669"/>
    <property type="project" value="UniProtKB-ARBA"/>
</dbReference>
<dbReference type="NCBIfam" id="TIGR00440">
    <property type="entry name" value="glnS"/>
    <property type="match status" value="1"/>
</dbReference>
<keyword evidence="7 9" id="KW-0030">Aminoacyl-tRNA synthetase</keyword>
<dbReference type="InterPro" id="IPR001412">
    <property type="entry name" value="aa-tRNA-synth_I_CS"/>
</dbReference>
<proteinExistence type="inferred from homology"/>
<sequence length="502" mass="57542">MSVVTRFPPEPNGYLHLGHAKAMYINFTTGAECYLRLDDTNPEAEKEEFVDHILDNVRWMGWTPSKVTYCSDYFDELLHLAVKLIDKGLAYVDHQTPEEIRRTRELRQASPWRNRPAEESRRLFDDMRRGKVQEGSATLRMKMSFDSSVGCMLDLVAYRVKNAVHPRTGSRYSIYPSYDYAHCIVDSLEGITHSICSLEFESRKASYYWLLDALELRKPVVSEFSRLCVDHNVLSKRKLARLVSEVVDGWDDPRLLTLAGLRRRGIPPAAINDLCKELGMTRSEGRVPLHRLYHHVRAHLDATSFRCMAVLRPLRVVVTNMTDNHEEVVQASLFPGRTLETYGVPLTRVLYIERSDFRTQDVKGFRGLAPGKTVMLRYAYPVTCHTFREHDGQVEEVHVTYDVTKASKPKGVIHWVAEPSPGQAPPSIEVRLYDDMFKSREPESCDDWLADVNRSSLEVVHGVGPPFLASREPGSRIQLERLGYFCVDTHQRVLNRTCGLRC</sequence>
<keyword evidence="14" id="KW-1185">Reference proteome</keyword>
<dbReference type="GO" id="GO:0005829">
    <property type="term" value="C:cytosol"/>
    <property type="evidence" value="ECO:0007669"/>
    <property type="project" value="TreeGrafter"/>
</dbReference>
<dbReference type="InterPro" id="IPR049437">
    <property type="entry name" value="tRNA-synt_1c_C2"/>
</dbReference>
<dbReference type="GO" id="GO:0006425">
    <property type="term" value="P:glutaminyl-tRNA aminoacylation"/>
    <property type="evidence" value="ECO:0007669"/>
    <property type="project" value="InterPro"/>
</dbReference>
<dbReference type="Pfam" id="PF03950">
    <property type="entry name" value="tRNA-synt_1c_C"/>
    <property type="match status" value="1"/>
</dbReference>
<evidence type="ECO:0000256" key="8">
    <source>
        <dbReference type="ARBA" id="ARBA00048270"/>
    </source>
</evidence>
<dbReference type="InterPro" id="IPR011035">
    <property type="entry name" value="Ribosomal_bL25/Gln-tRNA_synth"/>
</dbReference>
<evidence type="ECO:0000256" key="9">
    <source>
        <dbReference type="RuleBase" id="RU363037"/>
    </source>
</evidence>
<comment type="similarity">
    <text evidence="1 9">Belongs to the class-I aminoacyl-tRNA synthetase family.</text>
</comment>
<evidence type="ECO:0000259" key="11">
    <source>
        <dbReference type="Pfam" id="PF03950"/>
    </source>
</evidence>
<dbReference type="PANTHER" id="PTHR43097">
    <property type="entry name" value="GLUTAMINE-TRNA LIGASE"/>
    <property type="match status" value="1"/>
</dbReference>
<name>A0A9D4TRL9_CHLVU</name>
<dbReference type="InterPro" id="IPR020058">
    <property type="entry name" value="Glu/Gln-tRNA-synth_Ib_cat-dom"/>
</dbReference>
<evidence type="ECO:0000313" key="14">
    <source>
        <dbReference type="Proteomes" id="UP001055712"/>
    </source>
</evidence>
<evidence type="ECO:0000259" key="10">
    <source>
        <dbReference type="Pfam" id="PF00749"/>
    </source>
</evidence>
<dbReference type="FunFam" id="3.40.50.620:FF:000037">
    <property type="entry name" value="Glutamine--tRNA ligase cytoplasmic"/>
    <property type="match status" value="1"/>
</dbReference>
<dbReference type="PROSITE" id="PS00178">
    <property type="entry name" value="AA_TRNA_LIGASE_I"/>
    <property type="match status" value="1"/>
</dbReference>
<keyword evidence="5 9" id="KW-0067">ATP-binding</keyword>
<dbReference type="EMBL" id="SIDB01000005">
    <property type="protein sequence ID" value="KAI3432525.1"/>
    <property type="molecule type" value="Genomic_DNA"/>
</dbReference>
<accession>A0A9D4TRL9</accession>
<dbReference type="GO" id="GO:0004819">
    <property type="term" value="F:glutamine-tRNA ligase activity"/>
    <property type="evidence" value="ECO:0007669"/>
    <property type="project" value="UniProtKB-EC"/>
</dbReference>
<reference evidence="13" key="2">
    <citation type="submission" date="2020-11" db="EMBL/GenBank/DDBJ databases">
        <authorList>
            <person name="Cecchin M."/>
            <person name="Marcolungo L."/>
            <person name="Rossato M."/>
            <person name="Girolomoni L."/>
            <person name="Cosentino E."/>
            <person name="Cuine S."/>
            <person name="Li-Beisson Y."/>
            <person name="Delledonne M."/>
            <person name="Ballottari M."/>
        </authorList>
    </citation>
    <scope>NUCLEOTIDE SEQUENCE</scope>
    <source>
        <strain evidence="13">211/11P</strain>
        <tissue evidence="13">Whole cell</tissue>
    </source>
</reference>
<dbReference type="SUPFAM" id="SSF50715">
    <property type="entry name" value="Ribosomal protein L25-like"/>
    <property type="match status" value="1"/>
</dbReference>
<protein>
    <recommendedName>
        <fullName evidence="2">glutamine--tRNA ligase</fullName>
        <ecNumber evidence="2">6.1.1.18</ecNumber>
    </recommendedName>
</protein>
<dbReference type="FunFam" id="2.40.240.10:FF:000007">
    <property type="entry name" value="Glutamine--tRNA ligase"/>
    <property type="match status" value="1"/>
</dbReference>
<evidence type="ECO:0000256" key="3">
    <source>
        <dbReference type="ARBA" id="ARBA00022598"/>
    </source>
</evidence>
<organism evidence="13 14">
    <name type="scientific">Chlorella vulgaris</name>
    <name type="common">Green alga</name>
    <dbReference type="NCBI Taxonomy" id="3077"/>
    <lineage>
        <taxon>Eukaryota</taxon>
        <taxon>Viridiplantae</taxon>
        <taxon>Chlorophyta</taxon>
        <taxon>core chlorophytes</taxon>
        <taxon>Trebouxiophyceae</taxon>
        <taxon>Chlorellales</taxon>
        <taxon>Chlorellaceae</taxon>
        <taxon>Chlorella clade</taxon>
        <taxon>Chlorella</taxon>
    </lineage>
</organism>
<dbReference type="PANTHER" id="PTHR43097:SF4">
    <property type="entry name" value="GLUTAMINE--TRNA LIGASE"/>
    <property type="match status" value="1"/>
</dbReference>
<evidence type="ECO:0000256" key="2">
    <source>
        <dbReference type="ARBA" id="ARBA00012836"/>
    </source>
</evidence>
<dbReference type="InterPro" id="IPR020056">
    <property type="entry name" value="Rbsml_bL25/Gln-tRNA_synth_N"/>
</dbReference>
<dbReference type="Gene3D" id="3.40.50.620">
    <property type="entry name" value="HUPs"/>
    <property type="match status" value="1"/>
</dbReference>
<dbReference type="InterPro" id="IPR050132">
    <property type="entry name" value="Gln/Glu-tRNA_Ligase"/>
</dbReference>
<keyword evidence="4 9" id="KW-0547">Nucleotide-binding</keyword>
<feature type="domain" description="Glutamyl/glutaminyl-tRNA synthetase class Ib catalytic" evidence="10">
    <location>
        <begin position="3"/>
        <end position="285"/>
    </location>
</feature>
<evidence type="ECO:0000313" key="13">
    <source>
        <dbReference type="EMBL" id="KAI3432525.1"/>
    </source>
</evidence>
<dbReference type="FunFam" id="3.90.800.10:FF:000001">
    <property type="entry name" value="Glutamine--tRNA ligase"/>
    <property type="match status" value="1"/>
</dbReference>
<dbReference type="EC" id="6.1.1.18" evidence="2"/>
<dbReference type="SUPFAM" id="SSF52374">
    <property type="entry name" value="Nucleotidylyl transferase"/>
    <property type="match status" value="1"/>
</dbReference>
<evidence type="ECO:0000256" key="7">
    <source>
        <dbReference type="ARBA" id="ARBA00023146"/>
    </source>
</evidence>
<dbReference type="Gene3D" id="2.40.240.10">
    <property type="entry name" value="Ribosomal Protein L25, Chain P"/>
    <property type="match status" value="2"/>
</dbReference>
<dbReference type="InterPro" id="IPR014729">
    <property type="entry name" value="Rossmann-like_a/b/a_fold"/>
</dbReference>
<reference evidence="13" key="1">
    <citation type="journal article" date="2019" name="Plant J.">
        <title>Chlorella vulgaris genome assembly and annotation reveals the molecular basis for metabolic acclimation to high light conditions.</title>
        <authorList>
            <person name="Cecchin M."/>
            <person name="Marcolungo L."/>
            <person name="Rossato M."/>
            <person name="Girolomoni L."/>
            <person name="Cosentino E."/>
            <person name="Cuine S."/>
            <person name="Li-Beisson Y."/>
            <person name="Delledonne M."/>
            <person name="Ballottari M."/>
        </authorList>
    </citation>
    <scope>NUCLEOTIDE SEQUENCE</scope>
    <source>
        <strain evidence="13">211/11P</strain>
    </source>
</reference>
<evidence type="ECO:0000256" key="1">
    <source>
        <dbReference type="ARBA" id="ARBA00005594"/>
    </source>
</evidence>
<evidence type="ECO:0000256" key="6">
    <source>
        <dbReference type="ARBA" id="ARBA00022917"/>
    </source>
</evidence>
<dbReference type="AlphaFoldDB" id="A0A9D4TRL9"/>
<dbReference type="Pfam" id="PF20974">
    <property type="entry name" value="tRNA-synt_1c_C2"/>
    <property type="match status" value="1"/>
</dbReference>
<dbReference type="Proteomes" id="UP001055712">
    <property type="component" value="Unassembled WGS sequence"/>
</dbReference>
<feature type="domain" description="tRNA synthetases class I (E and Q) anti-codon binding" evidence="12">
    <location>
        <begin position="412"/>
        <end position="488"/>
    </location>
</feature>
<comment type="caution">
    <text evidence="13">The sequence shown here is derived from an EMBL/GenBank/DDBJ whole genome shotgun (WGS) entry which is preliminary data.</text>
</comment>
<keyword evidence="3 9" id="KW-0436">Ligase</keyword>
<dbReference type="OrthoDB" id="10250478at2759"/>